<dbReference type="SUPFAM" id="SSF51735">
    <property type="entry name" value="NAD(P)-binding Rossmann-fold domains"/>
    <property type="match status" value="1"/>
</dbReference>
<evidence type="ECO:0000256" key="1">
    <source>
        <dbReference type="RuleBase" id="RU000363"/>
    </source>
</evidence>
<sequence>MLRCASRWAAFEGRLTFIESEKNMQKNVILVTGAGTGIGKLTAQSLAEAGHIVYATMRDVEGRNKPRADEMRALAKAKGIQLHPLELDVLSQASADAAAATIVREQGRLDVVMQNAGHLVVGPSEAFTPEEMVKVFDTNLFGAQRVNRAVLPFLREQEAGLMLWISSTTTKGGFPPFLGPYGAAKAAMDSLAVSLAYEIARFGIETSIVVPGAFTRGTAHFPSAGKPADTERAAAYARYDGVTDQIGERLSGLTPENADPQAVADEIVRIVGLPSGERPMRSVIDFVGDGAREVLEVSERVRIDFARRIGMADLLEARVRR</sequence>
<dbReference type="Proteomes" id="UP000001817">
    <property type="component" value="Chromosome 1"/>
</dbReference>
<evidence type="ECO:0000313" key="3">
    <source>
        <dbReference type="Proteomes" id="UP000001817"/>
    </source>
</evidence>
<dbReference type="eggNOG" id="COG1028">
    <property type="taxonomic scope" value="Bacteria"/>
</dbReference>
<dbReference type="PANTHER" id="PTHR43976">
    <property type="entry name" value="SHORT CHAIN DEHYDROGENASE"/>
    <property type="match status" value="1"/>
</dbReference>
<accession>Q141M3</accession>
<dbReference type="PRINTS" id="PR00080">
    <property type="entry name" value="SDRFAMILY"/>
</dbReference>
<organism evidence="2 3">
    <name type="scientific">Paraburkholderia xenovorans (strain LB400)</name>
    <dbReference type="NCBI Taxonomy" id="266265"/>
    <lineage>
        <taxon>Bacteria</taxon>
        <taxon>Pseudomonadati</taxon>
        <taxon>Pseudomonadota</taxon>
        <taxon>Betaproteobacteria</taxon>
        <taxon>Burkholderiales</taxon>
        <taxon>Burkholderiaceae</taxon>
        <taxon>Paraburkholderia</taxon>
    </lineage>
</organism>
<dbReference type="KEGG" id="bxe:Bxe_A3013"/>
<comment type="similarity">
    <text evidence="1">Belongs to the short-chain dehydrogenases/reductases (SDR) family.</text>
</comment>
<dbReference type="PRINTS" id="PR00081">
    <property type="entry name" value="GDHRDH"/>
</dbReference>
<reference evidence="2 3" key="1">
    <citation type="journal article" date="2006" name="Proc. Natl. Acad. Sci. U.S.A.">
        <title>Burkholderia xenovorans LB400 harbors a multi-replicon, 9.73-Mbp genome shaped for versatility.</title>
        <authorList>
            <person name="Chain P.S."/>
            <person name="Denef V.J."/>
            <person name="Konstantinidis K.T."/>
            <person name="Vergez L.M."/>
            <person name="Agullo L."/>
            <person name="Reyes V.L."/>
            <person name="Hauser L."/>
            <person name="Cordova M."/>
            <person name="Gomez L."/>
            <person name="Gonzalez M."/>
            <person name="Land M."/>
            <person name="Lao V."/>
            <person name="Larimer F."/>
            <person name="LiPuma J.J."/>
            <person name="Mahenthiralingam E."/>
            <person name="Malfatti S.A."/>
            <person name="Marx C.J."/>
            <person name="Parnell J.J."/>
            <person name="Ramette A."/>
            <person name="Richardson P."/>
            <person name="Seeger M."/>
            <person name="Smith D."/>
            <person name="Spilker T."/>
            <person name="Sul W.J."/>
            <person name="Tsoi T.V."/>
            <person name="Ulrich L.E."/>
            <person name="Zhulin I.B."/>
            <person name="Tiedje J.M."/>
        </authorList>
    </citation>
    <scope>NUCLEOTIDE SEQUENCE [LARGE SCALE GENOMIC DNA]</scope>
    <source>
        <strain evidence="2 3">LB400</strain>
    </source>
</reference>
<keyword evidence="3" id="KW-1185">Reference proteome</keyword>
<dbReference type="CDD" id="cd05374">
    <property type="entry name" value="17beta-HSD-like_SDR_c"/>
    <property type="match status" value="1"/>
</dbReference>
<gene>
    <name evidence="2" type="ORF">Bxe_A3013</name>
</gene>
<dbReference type="InterPro" id="IPR036291">
    <property type="entry name" value="NAD(P)-bd_dom_sf"/>
</dbReference>
<name>Q141M3_PARXL</name>
<dbReference type="InterPro" id="IPR051911">
    <property type="entry name" value="SDR_oxidoreductase"/>
</dbReference>
<dbReference type="STRING" id="266265.Bxe_A3013"/>
<proteinExistence type="inferred from homology"/>
<dbReference type="EMBL" id="CP000270">
    <property type="protein sequence ID" value="ABE29966.1"/>
    <property type="molecule type" value="Genomic_DNA"/>
</dbReference>
<dbReference type="InterPro" id="IPR002347">
    <property type="entry name" value="SDR_fam"/>
</dbReference>
<protein>
    <submittedName>
        <fullName evidence="2">Oxidoreductase, short-chain dehydrogenase/reductase</fullName>
    </submittedName>
</protein>
<dbReference type="Pfam" id="PF00106">
    <property type="entry name" value="adh_short"/>
    <property type="match status" value="1"/>
</dbReference>
<dbReference type="Gene3D" id="3.40.50.720">
    <property type="entry name" value="NAD(P)-binding Rossmann-like Domain"/>
    <property type="match status" value="1"/>
</dbReference>
<evidence type="ECO:0000313" key="2">
    <source>
        <dbReference type="EMBL" id="ABE29966.1"/>
    </source>
</evidence>
<dbReference type="AlphaFoldDB" id="Q141M3"/>
<dbReference type="PANTHER" id="PTHR43976:SF9">
    <property type="entry name" value="OXIDOREDUCTASE"/>
    <property type="match status" value="1"/>
</dbReference>